<evidence type="ECO:0000313" key="1">
    <source>
        <dbReference type="EMBL" id="GCF12049.1"/>
    </source>
</evidence>
<dbReference type="AlphaFoldDB" id="A0A5A5TLJ7"/>
<reference evidence="1 2" key="1">
    <citation type="submission" date="2019-01" db="EMBL/GenBank/DDBJ databases">
        <title>Draft genome sequence of Dictyobacter sp. Uno17.</title>
        <authorList>
            <person name="Wang C.M."/>
            <person name="Zheng Y."/>
            <person name="Sakai Y."/>
            <person name="Abe K."/>
            <person name="Yokota A."/>
            <person name="Yabe S."/>
        </authorList>
    </citation>
    <scope>NUCLEOTIDE SEQUENCE [LARGE SCALE GENOMIC DNA]</scope>
    <source>
        <strain evidence="1 2">Uno17</strain>
    </source>
</reference>
<accession>A0A5A5TLJ7</accession>
<organism evidence="1 2">
    <name type="scientific">Dictyobacter arantiisoli</name>
    <dbReference type="NCBI Taxonomy" id="2014874"/>
    <lineage>
        <taxon>Bacteria</taxon>
        <taxon>Bacillati</taxon>
        <taxon>Chloroflexota</taxon>
        <taxon>Ktedonobacteria</taxon>
        <taxon>Ktedonobacterales</taxon>
        <taxon>Dictyobacteraceae</taxon>
        <taxon>Dictyobacter</taxon>
    </lineage>
</organism>
<keyword evidence="2" id="KW-1185">Reference proteome</keyword>
<dbReference type="EMBL" id="BIXY01000236">
    <property type="protein sequence ID" value="GCF12049.1"/>
    <property type="molecule type" value="Genomic_DNA"/>
</dbReference>
<sequence length="61" mass="7101">MGLFLIPIYLQSVRAEVHLLQQMEVKQELPACMVFRHRDLSVSALIVPVQVVRKKAEQEKR</sequence>
<protein>
    <submittedName>
        <fullName evidence="1">Uncharacterized protein</fullName>
    </submittedName>
</protein>
<comment type="caution">
    <text evidence="1">The sequence shown here is derived from an EMBL/GenBank/DDBJ whole genome shotgun (WGS) entry which is preliminary data.</text>
</comment>
<dbReference type="Proteomes" id="UP000322530">
    <property type="component" value="Unassembled WGS sequence"/>
</dbReference>
<gene>
    <name evidence="1" type="ORF">KDI_56130</name>
</gene>
<name>A0A5A5TLJ7_9CHLR</name>
<proteinExistence type="predicted"/>
<evidence type="ECO:0000313" key="2">
    <source>
        <dbReference type="Proteomes" id="UP000322530"/>
    </source>
</evidence>